<dbReference type="InterPro" id="IPR006062">
    <property type="entry name" value="His_biosynth"/>
</dbReference>
<dbReference type="CDD" id="cd04732">
    <property type="entry name" value="HisA"/>
    <property type="match status" value="1"/>
</dbReference>
<evidence type="ECO:0000256" key="8">
    <source>
        <dbReference type="ARBA" id="ARBA00023235"/>
    </source>
</evidence>
<protein>
    <recommendedName>
        <fullName evidence="9 11">1-(5-phosphoribosyl)-5-[(5-phosphoribosylamino)methylideneamino] imidazole-4-carboxamide isomerase</fullName>
        <ecNumber evidence="9 11">5.3.1.16</ecNumber>
    </recommendedName>
    <alternativeName>
        <fullName evidence="9">Phosphoribosylformimino-5-aminoimidazole carboxamide ribotide isomerase</fullName>
    </alternativeName>
</protein>
<evidence type="ECO:0000256" key="7">
    <source>
        <dbReference type="ARBA" id="ARBA00023102"/>
    </source>
</evidence>
<dbReference type="EC" id="5.3.1.16" evidence="9 11"/>
<feature type="active site" description="Proton donor" evidence="9">
    <location>
        <position position="127"/>
    </location>
</feature>
<evidence type="ECO:0000256" key="2">
    <source>
        <dbReference type="ARBA" id="ARBA00004496"/>
    </source>
</evidence>
<accession>A0ABT7QWR9</accession>
<dbReference type="PANTHER" id="PTHR43090">
    <property type="entry name" value="1-(5-PHOSPHORIBOSYL)-5-[(5-PHOSPHORIBOSYLAMINO)METHYLIDENEAMINO] IMIDAZOLE-4-CARBOXAMIDE ISOMERASE"/>
    <property type="match status" value="1"/>
</dbReference>
<dbReference type="Gene3D" id="3.20.20.70">
    <property type="entry name" value="Aldolase class I"/>
    <property type="match status" value="1"/>
</dbReference>
<evidence type="ECO:0000313" key="12">
    <source>
        <dbReference type="EMBL" id="MDM5271274.1"/>
    </source>
</evidence>
<dbReference type="InterPro" id="IPR044524">
    <property type="entry name" value="Isoase_HisA-like"/>
</dbReference>
<organism evidence="12 13">
    <name type="scientific">Sulfurovum zhangzhouensis</name>
    <dbReference type="NCBI Taxonomy" id="3019067"/>
    <lineage>
        <taxon>Bacteria</taxon>
        <taxon>Pseudomonadati</taxon>
        <taxon>Campylobacterota</taxon>
        <taxon>Epsilonproteobacteria</taxon>
        <taxon>Campylobacterales</taxon>
        <taxon>Sulfurovaceae</taxon>
        <taxon>Sulfurovum</taxon>
    </lineage>
</organism>
<sequence>MTILPAIDLKDGKAVRLSKGLMDSAKIYSDEPWQVAKRFEELGSQWVHLVDLNGAFAGKPENLEQIKKIRENCNLKLELGGGIRDEETIKMYLELGIDRLILGSVAVKDPSFVREMAAKYPIVVGIDAIDGMVAVEGWGEVSDMKATDLAREFANAGVEAIICTDVGRDGMMTGVNIDFTLAIKEASGVETIASGGLKDMNDINALIEAGIDGTIVGKAFYEGTLDLEEAFQATRGA</sequence>
<dbReference type="InterPro" id="IPR006063">
    <property type="entry name" value="HisA_bact_arch"/>
</dbReference>
<dbReference type="InterPro" id="IPR011060">
    <property type="entry name" value="RibuloseP-bd_barrel"/>
</dbReference>
<evidence type="ECO:0000256" key="5">
    <source>
        <dbReference type="ARBA" id="ARBA00022490"/>
    </source>
</evidence>
<keyword evidence="8 9" id="KW-0413">Isomerase</keyword>
<dbReference type="Pfam" id="PF00977">
    <property type="entry name" value="His_biosynth"/>
    <property type="match status" value="1"/>
</dbReference>
<dbReference type="InterPro" id="IPR023016">
    <property type="entry name" value="HisA/PriA"/>
</dbReference>
<evidence type="ECO:0000256" key="1">
    <source>
        <dbReference type="ARBA" id="ARBA00000901"/>
    </source>
</evidence>
<proteinExistence type="inferred from homology"/>
<dbReference type="RefSeq" id="WP_289412624.1">
    <property type="nucleotide sequence ID" value="NZ_JAQIBD010000001.1"/>
</dbReference>
<evidence type="ECO:0000256" key="10">
    <source>
        <dbReference type="RuleBase" id="RU003657"/>
    </source>
</evidence>
<evidence type="ECO:0000256" key="6">
    <source>
        <dbReference type="ARBA" id="ARBA00022605"/>
    </source>
</evidence>
<evidence type="ECO:0000256" key="11">
    <source>
        <dbReference type="RuleBase" id="RU003658"/>
    </source>
</evidence>
<dbReference type="HAMAP" id="MF_01014">
    <property type="entry name" value="HisA"/>
    <property type="match status" value="1"/>
</dbReference>
<dbReference type="NCBIfam" id="TIGR00007">
    <property type="entry name" value="1-(5-phosphoribosyl)-5-[(5-phosphoribosylamino)methylideneamino]imidazole-4-carboxamide isomerase"/>
    <property type="match status" value="1"/>
</dbReference>
<dbReference type="PANTHER" id="PTHR43090:SF2">
    <property type="entry name" value="1-(5-PHOSPHORIBOSYL)-5-[(5-PHOSPHORIBOSYLAMINO)METHYLIDENEAMINO] IMIDAZOLE-4-CARBOXAMIDE ISOMERASE"/>
    <property type="match status" value="1"/>
</dbReference>
<dbReference type="SUPFAM" id="SSF51366">
    <property type="entry name" value="Ribulose-phoshate binding barrel"/>
    <property type="match status" value="1"/>
</dbReference>
<comment type="caution">
    <text evidence="12">The sequence shown here is derived from an EMBL/GenBank/DDBJ whole genome shotgun (WGS) entry which is preliminary data.</text>
</comment>
<evidence type="ECO:0000256" key="9">
    <source>
        <dbReference type="HAMAP-Rule" id="MF_01014"/>
    </source>
</evidence>
<dbReference type="InterPro" id="IPR013785">
    <property type="entry name" value="Aldolase_TIM"/>
</dbReference>
<evidence type="ECO:0000313" key="13">
    <source>
        <dbReference type="Proteomes" id="UP001169069"/>
    </source>
</evidence>
<keyword evidence="7 9" id="KW-0368">Histidine biosynthesis</keyword>
<dbReference type="EMBL" id="JAQIBD010000001">
    <property type="protein sequence ID" value="MDM5271274.1"/>
    <property type="molecule type" value="Genomic_DNA"/>
</dbReference>
<dbReference type="Proteomes" id="UP001169069">
    <property type="component" value="Unassembled WGS sequence"/>
</dbReference>
<comment type="pathway">
    <text evidence="3 9 11">Amino-acid biosynthesis; L-histidine biosynthesis; L-histidine from 5-phospho-alpha-D-ribose 1-diphosphate: step 4/9.</text>
</comment>
<name>A0ABT7QWR9_9BACT</name>
<keyword evidence="6 9" id="KW-0028">Amino-acid biosynthesis</keyword>
<evidence type="ECO:0000256" key="3">
    <source>
        <dbReference type="ARBA" id="ARBA00005133"/>
    </source>
</evidence>
<reference evidence="12" key="1">
    <citation type="submission" date="2023-01" db="EMBL/GenBank/DDBJ databases">
        <title>Sulfurovum sp. zt1-1 genome assembly.</title>
        <authorList>
            <person name="Wang J."/>
        </authorList>
    </citation>
    <scope>NUCLEOTIDE SEQUENCE</scope>
    <source>
        <strain evidence="12">Zt1-1</strain>
    </source>
</reference>
<feature type="active site" description="Proton acceptor" evidence="9">
    <location>
        <position position="8"/>
    </location>
</feature>
<keyword evidence="13" id="KW-1185">Reference proteome</keyword>
<comment type="similarity">
    <text evidence="4 9 10">Belongs to the HisA/HisF family.</text>
</comment>
<keyword evidence="5 9" id="KW-0963">Cytoplasm</keyword>
<evidence type="ECO:0000256" key="4">
    <source>
        <dbReference type="ARBA" id="ARBA00009667"/>
    </source>
</evidence>
<comment type="subcellular location">
    <subcellularLocation>
        <location evidence="2 9 11">Cytoplasm</location>
    </subcellularLocation>
</comment>
<dbReference type="GO" id="GO:0003949">
    <property type="term" value="F:1-(5-phosphoribosyl)-5-[(5-phosphoribosylamino)methylideneamino]imidazole-4-carboxamide isomerase activity"/>
    <property type="evidence" value="ECO:0007669"/>
    <property type="project" value="UniProtKB-EC"/>
</dbReference>
<comment type="catalytic activity">
    <reaction evidence="1 9 11">
        <text>1-(5-phospho-beta-D-ribosyl)-5-[(5-phospho-beta-D-ribosylamino)methylideneamino]imidazole-4-carboxamide = 5-[(5-phospho-1-deoxy-D-ribulos-1-ylimino)methylamino]-1-(5-phospho-beta-D-ribosyl)imidazole-4-carboxamide</text>
        <dbReference type="Rhea" id="RHEA:15469"/>
        <dbReference type="ChEBI" id="CHEBI:58435"/>
        <dbReference type="ChEBI" id="CHEBI:58525"/>
        <dbReference type="EC" id="5.3.1.16"/>
    </reaction>
</comment>
<gene>
    <name evidence="9 12" type="primary">hisA</name>
    <name evidence="12" type="ORF">PGH07_03710</name>
</gene>